<protein>
    <submittedName>
        <fullName evidence="2">Uncharacterized protein</fullName>
    </submittedName>
</protein>
<reference evidence="2" key="1">
    <citation type="submission" date="2022-03" db="EMBL/GenBank/DDBJ databases">
        <authorList>
            <person name="Martin H S."/>
        </authorList>
    </citation>
    <scope>NUCLEOTIDE SEQUENCE</scope>
</reference>
<feature type="compositionally biased region" description="Basic and acidic residues" evidence="1">
    <location>
        <begin position="126"/>
        <end position="137"/>
    </location>
</feature>
<gene>
    <name evidence="2" type="ORF">IPOD504_LOCUS11085</name>
</gene>
<name>A0ABN8IP95_9NEOP</name>
<evidence type="ECO:0000256" key="1">
    <source>
        <dbReference type="SAM" id="MobiDB-lite"/>
    </source>
</evidence>
<evidence type="ECO:0000313" key="3">
    <source>
        <dbReference type="Proteomes" id="UP000837857"/>
    </source>
</evidence>
<feature type="non-terminal residue" evidence="2">
    <location>
        <position position="1"/>
    </location>
</feature>
<keyword evidence="3" id="KW-1185">Reference proteome</keyword>
<dbReference type="Proteomes" id="UP000837857">
    <property type="component" value="Chromosome 27"/>
</dbReference>
<organism evidence="2 3">
    <name type="scientific">Iphiclides podalirius</name>
    <name type="common">scarce swallowtail</name>
    <dbReference type="NCBI Taxonomy" id="110791"/>
    <lineage>
        <taxon>Eukaryota</taxon>
        <taxon>Metazoa</taxon>
        <taxon>Ecdysozoa</taxon>
        <taxon>Arthropoda</taxon>
        <taxon>Hexapoda</taxon>
        <taxon>Insecta</taxon>
        <taxon>Pterygota</taxon>
        <taxon>Neoptera</taxon>
        <taxon>Endopterygota</taxon>
        <taxon>Lepidoptera</taxon>
        <taxon>Glossata</taxon>
        <taxon>Ditrysia</taxon>
        <taxon>Papilionoidea</taxon>
        <taxon>Papilionidae</taxon>
        <taxon>Papilioninae</taxon>
        <taxon>Iphiclides</taxon>
    </lineage>
</organism>
<evidence type="ECO:0000313" key="2">
    <source>
        <dbReference type="EMBL" id="CAH2060524.1"/>
    </source>
</evidence>
<dbReference type="EMBL" id="OW152839">
    <property type="protein sequence ID" value="CAH2060524.1"/>
    <property type="molecule type" value="Genomic_DNA"/>
</dbReference>
<proteinExistence type="predicted"/>
<accession>A0ABN8IP95</accession>
<feature type="region of interest" description="Disordered" evidence="1">
    <location>
        <begin position="126"/>
        <end position="154"/>
    </location>
</feature>
<sequence length="154" mass="17901">MDAFGEKRGRRPICNVRALCRSLSHQLPHSLHMDGVHCRSHFSQRRRDETRSVIAQSADALSAGKNAITRSIGLFASEWFRDAGRRPTGSKKWSEGVVDGRWWDRYHSLGRTHRLTVRVAASLREKSDYKRGQESARRAVQWWNSKRQEEEEEK</sequence>